<dbReference type="Gramene" id="AET6Gv20762400.18">
    <property type="protein sequence ID" value="AET6Gv20762400.18"/>
    <property type="gene ID" value="AET6Gv20762400"/>
</dbReference>
<reference evidence="2" key="3">
    <citation type="journal article" date="2017" name="Nature">
        <title>Genome sequence of the progenitor of the wheat D genome Aegilops tauschii.</title>
        <authorList>
            <person name="Luo M.C."/>
            <person name="Gu Y.Q."/>
            <person name="Puiu D."/>
            <person name="Wang H."/>
            <person name="Twardziok S.O."/>
            <person name="Deal K.R."/>
            <person name="Huo N."/>
            <person name="Zhu T."/>
            <person name="Wang L."/>
            <person name="Wang Y."/>
            <person name="McGuire P.E."/>
            <person name="Liu S."/>
            <person name="Long H."/>
            <person name="Ramasamy R.K."/>
            <person name="Rodriguez J.C."/>
            <person name="Van S.L."/>
            <person name="Yuan L."/>
            <person name="Wang Z."/>
            <person name="Xia Z."/>
            <person name="Xiao L."/>
            <person name="Anderson O.D."/>
            <person name="Ouyang S."/>
            <person name="Liang Y."/>
            <person name="Zimin A.V."/>
            <person name="Pertea G."/>
            <person name="Qi P."/>
            <person name="Bennetzen J.L."/>
            <person name="Dai X."/>
            <person name="Dawson M.W."/>
            <person name="Muller H.G."/>
            <person name="Kugler K."/>
            <person name="Rivarola-Duarte L."/>
            <person name="Spannagl M."/>
            <person name="Mayer K.F.X."/>
            <person name="Lu F.H."/>
            <person name="Bevan M.W."/>
            <person name="Leroy P."/>
            <person name="Li P."/>
            <person name="You F.M."/>
            <person name="Sun Q."/>
            <person name="Liu Z."/>
            <person name="Lyons E."/>
            <person name="Wicker T."/>
            <person name="Salzberg S.L."/>
            <person name="Devos K.M."/>
            <person name="Dvorak J."/>
        </authorList>
    </citation>
    <scope>NUCLEOTIDE SEQUENCE [LARGE SCALE GENOMIC DNA]</scope>
    <source>
        <strain evidence="2">cv. AL8/78</strain>
    </source>
</reference>
<feature type="compositionally biased region" description="Pro residues" evidence="1">
    <location>
        <begin position="179"/>
        <end position="191"/>
    </location>
</feature>
<dbReference type="EnsemblPlants" id="AET6Gv20762400.18">
    <property type="protein sequence ID" value="AET6Gv20762400.18"/>
    <property type="gene ID" value="AET6Gv20762400"/>
</dbReference>
<feature type="region of interest" description="Disordered" evidence="1">
    <location>
        <begin position="231"/>
        <end position="437"/>
    </location>
</feature>
<feature type="compositionally biased region" description="Gly residues" evidence="1">
    <location>
        <begin position="391"/>
        <end position="403"/>
    </location>
</feature>
<dbReference type="AlphaFoldDB" id="A0A453PKE7"/>
<sequence length="437" mass="46908">MDTPEKKSRLPRPKPRLRRCSPPSSLPQKPPCTSSHRKHQRDQILQDGALKRGTALKTTTPPDPVAGSGLSPEGLDPGVEAVKIPNDASKEDSDAHRRRRRRPVSTGQAFTRCSHSHAAGRGRPVPPLDRAPPTQRARHCCLGPPANLLDDGPAETRSGPAPRIQPRQSHPAPTSGNRAPPPAGSAPPGPPAMDLRPATVSFRPPVLQSSRTGQRKLPILRCQGRIRGVQACPQGRRAKTTGPCPPDLHRRPTRRTHGRTPRPATRLLAPRRAQAAPPPCSQASTTAALTSRRRDASANGPPPHQIRARGPRILRLAASRQTTSAREAHANPARDLGPLPQPSSASQRHPERQCARAPSRSGRPAPYHLQRKGEKRAPPPPSRRLCPATPAGGGEGRGRGGCGLRRRLGFAPGRPRERPRSDPSGASPGLLASLFLR</sequence>
<feature type="compositionally biased region" description="Basic residues" evidence="1">
    <location>
        <begin position="9"/>
        <end position="19"/>
    </location>
</feature>
<proteinExistence type="predicted"/>
<reference evidence="3" key="1">
    <citation type="journal article" date="2014" name="Science">
        <title>Ancient hybridizations among the ancestral genomes of bread wheat.</title>
        <authorList>
            <consortium name="International Wheat Genome Sequencing Consortium,"/>
            <person name="Marcussen T."/>
            <person name="Sandve S.R."/>
            <person name="Heier L."/>
            <person name="Spannagl M."/>
            <person name="Pfeifer M."/>
            <person name="Jakobsen K.S."/>
            <person name="Wulff B.B."/>
            <person name="Steuernagel B."/>
            <person name="Mayer K.F."/>
            <person name="Olsen O.A."/>
        </authorList>
    </citation>
    <scope>NUCLEOTIDE SEQUENCE [LARGE SCALE GENOMIC DNA]</scope>
    <source>
        <strain evidence="3">cv. AL8/78</strain>
    </source>
</reference>
<organism evidence="2 3">
    <name type="scientific">Aegilops tauschii subsp. strangulata</name>
    <name type="common">Goatgrass</name>
    <dbReference type="NCBI Taxonomy" id="200361"/>
    <lineage>
        <taxon>Eukaryota</taxon>
        <taxon>Viridiplantae</taxon>
        <taxon>Streptophyta</taxon>
        <taxon>Embryophyta</taxon>
        <taxon>Tracheophyta</taxon>
        <taxon>Spermatophyta</taxon>
        <taxon>Magnoliopsida</taxon>
        <taxon>Liliopsida</taxon>
        <taxon>Poales</taxon>
        <taxon>Poaceae</taxon>
        <taxon>BOP clade</taxon>
        <taxon>Pooideae</taxon>
        <taxon>Triticodae</taxon>
        <taxon>Triticeae</taxon>
        <taxon>Triticinae</taxon>
        <taxon>Aegilops</taxon>
    </lineage>
</organism>
<feature type="region of interest" description="Disordered" evidence="1">
    <location>
        <begin position="1"/>
        <end position="218"/>
    </location>
</feature>
<feature type="compositionally biased region" description="Low complexity" evidence="1">
    <location>
        <begin position="261"/>
        <end position="288"/>
    </location>
</feature>
<evidence type="ECO:0000256" key="1">
    <source>
        <dbReference type="SAM" id="MobiDB-lite"/>
    </source>
</evidence>
<evidence type="ECO:0000313" key="3">
    <source>
        <dbReference type="Proteomes" id="UP000015105"/>
    </source>
</evidence>
<feature type="compositionally biased region" description="Basic residues" evidence="1">
    <location>
        <begin position="251"/>
        <end position="260"/>
    </location>
</feature>
<reference evidence="2" key="5">
    <citation type="journal article" date="2021" name="G3 (Bethesda)">
        <title>Aegilops tauschii genome assembly Aet v5.0 features greater sequence contiguity and improved annotation.</title>
        <authorList>
            <person name="Wang L."/>
            <person name="Zhu T."/>
            <person name="Rodriguez J.C."/>
            <person name="Deal K.R."/>
            <person name="Dubcovsky J."/>
            <person name="McGuire P.E."/>
            <person name="Lux T."/>
            <person name="Spannagl M."/>
            <person name="Mayer K.F.X."/>
            <person name="Baldrich P."/>
            <person name="Meyers B.C."/>
            <person name="Huo N."/>
            <person name="Gu Y.Q."/>
            <person name="Zhou H."/>
            <person name="Devos K.M."/>
            <person name="Bennetzen J.L."/>
            <person name="Unver T."/>
            <person name="Budak H."/>
            <person name="Gulick P.J."/>
            <person name="Galiba G."/>
            <person name="Kalapos B."/>
            <person name="Nelson D.R."/>
            <person name="Li P."/>
            <person name="You F.M."/>
            <person name="Luo M.C."/>
            <person name="Dvorak J."/>
        </authorList>
    </citation>
    <scope>NUCLEOTIDE SEQUENCE [LARGE SCALE GENOMIC DNA]</scope>
    <source>
        <strain evidence="2">cv. AL8/78</strain>
    </source>
</reference>
<protein>
    <submittedName>
        <fullName evidence="2">Uncharacterized protein</fullName>
    </submittedName>
</protein>
<evidence type="ECO:0000313" key="2">
    <source>
        <dbReference type="EnsemblPlants" id="AET6Gv20762400.18"/>
    </source>
</evidence>
<feature type="compositionally biased region" description="Polar residues" evidence="1">
    <location>
        <begin position="166"/>
        <end position="177"/>
    </location>
</feature>
<reference evidence="2" key="4">
    <citation type="submission" date="2019-03" db="UniProtKB">
        <authorList>
            <consortium name="EnsemblPlants"/>
        </authorList>
    </citation>
    <scope>IDENTIFICATION</scope>
</reference>
<name>A0A453PKE7_AEGTS</name>
<dbReference type="Proteomes" id="UP000015105">
    <property type="component" value="Chromosome 6D"/>
</dbReference>
<reference evidence="3" key="2">
    <citation type="journal article" date="2017" name="Nat. Plants">
        <title>The Aegilops tauschii genome reveals multiple impacts of transposons.</title>
        <authorList>
            <person name="Zhao G."/>
            <person name="Zou C."/>
            <person name="Li K."/>
            <person name="Wang K."/>
            <person name="Li T."/>
            <person name="Gao L."/>
            <person name="Zhang X."/>
            <person name="Wang H."/>
            <person name="Yang Z."/>
            <person name="Liu X."/>
            <person name="Jiang W."/>
            <person name="Mao L."/>
            <person name="Kong X."/>
            <person name="Jiao Y."/>
            <person name="Jia J."/>
        </authorList>
    </citation>
    <scope>NUCLEOTIDE SEQUENCE [LARGE SCALE GENOMIC DNA]</scope>
    <source>
        <strain evidence="3">cv. AL8/78</strain>
    </source>
</reference>
<keyword evidence="3" id="KW-1185">Reference proteome</keyword>
<accession>A0A453PKE7</accession>